<dbReference type="HOGENOM" id="CLU_050102_0_0_1"/>
<evidence type="ECO:0000313" key="2">
    <source>
        <dbReference type="EMBL" id="EEH37157.1"/>
    </source>
</evidence>
<feature type="compositionally biased region" description="Basic and acidic residues" evidence="1">
    <location>
        <begin position="90"/>
        <end position="110"/>
    </location>
</feature>
<dbReference type="EMBL" id="KN294016">
    <property type="protein sequence ID" value="EEH37157.1"/>
    <property type="molecule type" value="Genomic_DNA"/>
</dbReference>
<dbReference type="KEGG" id="pbl:PAAG_07713"/>
<feature type="compositionally biased region" description="Polar residues" evidence="1">
    <location>
        <begin position="311"/>
        <end position="329"/>
    </location>
</feature>
<accession>C1H9Y4</accession>
<protein>
    <submittedName>
        <fullName evidence="2">Uncharacterized protein</fullName>
    </submittedName>
</protein>
<organism evidence="2 3">
    <name type="scientific">Paracoccidioides lutzii (strain ATCC MYA-826 / Pb01)</name>
    <name type="common">Paracoccidioides brasiliensis</name>
    <dbReference type="NCBI Taxonomy" id="502779"/>
    <lineage>
        <taxon>Eukaryota</taxon>
        <taxon>Fungi</taxon>
        <taxon>Dikarya</taxon>
        <taxon>Ascomycota</taxon>
        <taxon>Pezizomycotina</taxon>
        <taxon>Eurotiomycetes</taxon>
        <taxon>Eurotiomycetidae</taxon>
        <taxon>Onygenales</taxon>
        <taxon>Ajellomycetaceae</taxon>
        <taxon>Paracoccidioides</taxon>
    </lineage>
</organism>
<evidence type="ECO:0000256" key="1">
    <source>
        <dbReference type="SAM" id="MobiDB-lite"/>
    </source>
</evidence>
<feature type="compositionally biased region" description="Polar residues" evidence="1">
    <location>
        <begin position="262"/>
        <end position="284"/>
    </location>
</feature>
<proteinExistence type="predicted"/>
<dbReference type="Proteomes" id="UP000002059">
    <property type="component" value="Partially assembled WGS sequence"/>
</dbReference>
<dbReference type="OMA" id="ENEWTTV"/>
<feature type="region of interest" description="Disordered" evidence="1">
    <location>
        <begin position="192"/>
        <end position="412"/>
    </location>
</feature>
<evidence type="ECO:0000313" key="3">
    <source>
        <dbReference type="Proteomes" id="UP000002059"/>
    </source>
</evidence>
<dbReference type="eggNOG" id="ENOG502SG5H">
    <property type="taxonomic scope" value="Eukaryota"/>
</dbReference>
<feature type="compositionally biased region" description="Basic and acidic residues" evidence="1">
    <location>
        <begin position="206"/>
        <end position="258"/>
    </location>
</feature>
<reference evidence="2 3" key="1">
    <citation type="journal article" date="2011" name="PLoS Genet.">
        <title>Comparative genomic analysis of human fungal pathogens causing paracoccidioidomycosis.</title>
        <authorList>
            <person name="Desjardins C.A."/>
            <person name="Champion M.D."/>
            <person name="Holder J.W."/>
            <person name="Muszewska A."/>
            <person name="Goldberg J."/>
            <person name="Bailao A.M."/>
            <person name="Brigido M.M."/>
            <person name="Ferreira M.E."/>
            <person name="Garcia A.M."/>
            <person name="Grynberg M."/>
            <person name="Gujja S."/>
            <person name="Heiman D.I."/>
            <person name="Henn M.R."/>
            <person name="Kodira C.D."/>
            <person name="Leon-Narvaez H."/>
            <person name="Longo L.V."/>
            <person name="Ma L.J."/>
            <person name="Malavazi I."/>
            <person name="Matsuo A.L."/>
            <person name="Morais F.V."/>
            <person name="Pereira M."/>
            <person name="Rodriguez-Brito S."/>
            <person name="Sakthikumar S."/>
            <person name="Salem-Izacc S.M."/>
            <person name="Sykes S.M."/>
            <person name="Teixeira M.M."/>
            <person name="Vallejo M.C."/>
            <person name="Walter M.E."/>
            <person name="Yandava C."/>
            <person name="Young S."/>
            <person name="Zeng Q."/>
            <person name="Zucker J."/>
            <person name="Felipe M.S."/>
            <person name="Goldman G.H."/>
            <person name="Haas B.J."/>
            <person name="McEwen J.G."/>
            <person name="Nino-Vega G."/>
            <person name="Puccia R."/>
            <person name="San-Blas G."/>
            <person name="Soares C.M."/>
            <person name="Birren B.W."/>
            <person name="Cuomo C.A."/>
        </authorList>
    </citation>
    <scope>NUCLEOTIDE SEQUENCE [LARGE SCALE GENOMIC DNA]</scope>
    <source>
        <strain evidence="3">ATCC MYA-826 / Pb01</strain>
    </source>
</reference>
<gene>
    <name evidence="2" type="ORF">PAAG_07713</name>
</gene>
<dbReference type="GeneID" id="9093705"/>
<dbReference type="OrthoDB" id="4207724at2759"/>
<feature type="region of interest" description="Disordered" evidence="1">
    <location>
        <begin position="32"/>
        <end position="165"/>
    </location>
</feature>
<keyword evidence="3" id="KW-1185">Reference proteome</keyword>
<dbReference type="AlphaFoldDB" id="C1H9Y4"/>
<feature type="compositionally biased region" description="Low complexity" evidence="1">
    <location>
        <begin position="142"/>
        <end position="151"/>
    </location>
</feature>
<dbReference type="VEuPathDB" id="FungiDB:PAAG_07713"/>
<name>C1H9Y4_PARBA</name>
<dbReference type="STRING" id="502779.C1H9Y4"/>
<sequence length="412" mass="45604">MDPLLNWAILLFVSSGFFWYYRTSSRPRAGPAFFKPAPERHENGSATKKAKRKAKHNTSSSGTPNPPSRPLEQVHEKPKVVAPPGEELPDERMDNKEFARQLAKAKEGAKLPHTNSKSKEIRTKKISASGDESDNKDATELSTCTSSSTGADADDDLSIMNSPVVNPARPVAGDVSDMLEAGPGGLSCFRLVITPQQEQAPKKKQKTQDTGETKKQRQRRLKNENRKMMVQEAEKERRIQLEKQLHGAREHERREAAKAKPPTTNAWRNGTLSNQTNDQTNGISKPTIPPPTALLDTFDPTPQPADKLEASSDNSRPSSYMDNWTNNLPSEEEQMRIILSENEWTTVSSRKKERKNGSKRPESVSEASSSDFLAAKDSEPSIAPTTATAPAVEEHFEAFSGKGHPLDSDWDP</sequence>
<dbReference type="RefSeq" id="XP_002790414.1">
    <property type="nucleotide sequence ID" value="XM_002790368.1"/>
</dbReference>